<organism evidence="1 2">
    <name type="scientific">Melittangium boletus DSM 14713</name>
    <dbReference type="NCBI Taxonomy" id="1294270"/>
    <lineage>
        <taxon>Bacteria</taxon>
        <taxon>Pseudomonadati</taxon>
        <taxon>Myxococcota</taxon>
        <taxon>Myxococcia</taxon>
        <taxon>Myxococcales</taxon>
        <taxon>Cystobacterineae</taxon>
        <taxon>Archangiaceae</taxon>
        <taxon>Melittangium</taxon>
    </lineage>
</organism>
<dbReference type="EMBL" id="CP022163">
    <property type="protein sequence ID" value="ATB26634.1"/>
    <property type="molecule type" value="Genomic_DNA"/>
</dbReference>
<name>A0A286SGH6_9BACT</name>
<accession>A0A286SGH6</accession>
<keyword evidence="2" id="KW-1185">Reference proteome</keyword>
<protein>
    <recommendedName>
        <fullName evidence="3">Prepilin-type N-terminal cleavage/methylation domain-containing protein</fullName>
    </recommendedName>
</protein>
<dbReference type="RefSeq" id="WP_095975545.1">
    <property type="nucleotide sequence ID" value="NZ_CP022163.1"/>
</dbReference>
<dbReference type="OrthoDB" id="5513305at2"/>
<evidence type="ECO:0000313" key="1">
    <source>
        <dbReference type="EMBL" id="ATB26634.1"/>
    </source>
</evidence>
<dbReference type="Pfam" id="PF07963">
    <property type="entry name" value="N_methyl"/>
    <property type="match status" value="1"/>
</dbReference>
<evidence type="ECO:0000313" key="2">
    <source>
        <dbReference type="Proteomes" id="UP000217289"/>
    </source>
</evidence>
<dbReference type="InterPro" id="IPR012902">
    <property type="entry name" value="N_methyl_site"/>
</dbReference>
<gene>
    <name evidence="1" type="ORF">MEBOL_000062</name>
</gene>
<sequence>MRRRTSPRGLTLVEVMVAMSLVAVATLALVSANTIAARYSSRSYRHHVAMRLAQQRLDVLMMGEQKQKLRPAAAVGEDPVPDGTPLDCQETGAPAELCSGAQPALLGWVDIYGRPCRRTGTPDDGYHSTCQYRRYVHFERTPSAGSAGDVWRISVAVSHASDGECGNTEEGDSQCVVTSAVLTR</sequence>
<reference evidence="1 2" key="1">
    <citation type="submission" date="2017-06" db="EMBL/GenBank/DDBJ databases">
        <authorList>
            <person name="Kim H.J."/>
            <person name="Triplett B.A."/>
        </authorList>
    </citation>
    <scope>NUCLEOTIDE SEQUENCE [LARGE SCALE GENOMIC DNA]</scope>
    <source>
        <strain evidence="1 2">DSM 14713</strain>
    </source>
</reference>
<dbReference type="PROSITE" id="PS00409">
    <property type="entry name" value="PROKAR_NTER_METHYL"/>
    <property type="match status" value="1"/>
</dbReference>
<evidence type="ECO:0008006" key="3">
    <source>
        <dbReference type="Google" id="ProtNLM"/>
    </source>
</evidence>
<dbReference type="NCBIfam" id="TIGR02532">
    <property type="entry name" value="IV_pilin_GFxxxE"/>
    <property type="match status" value="1"/>
</dbReference>
<proteinExistence type="predicted"/>
<dbReference type="Proteomes" id="UP000217289">
    <property type="component" value="Chromosome"/>
</dbReference>
<dbReference type="AlphaFoldDB" id="A0A286SGH6"/>
<dbReference type="KEGG" id="mbd:MEBOL_000062"/>